<evidence type="ECO:0000313" key="1">
    <source>
        <dbReference type="EMBL" id="PKI64795.1"/>
    </source>
</evidence>
<accession>A0A2I0K8C6</accession>
<comment type="caution">
    <text evidence="1">The sequence shown here is derived from an EMBL/GenBank/DDBJ whole genome shotgun (WGS) entry which is preliminary data.</text>
</comment>
<gene>
    <name evidence="1" type="ORF">CRG98_014791</name>
</gene>
<dbReference type="AlphaFoldDB" id="A0A2I0K8C6"/>
<organism evidence="1 2">
    <name type="scientific">Punica granatum</name>
    <name type="common">Pomegranate</name>
    <dbReference type="NCBI Taxonomy" id="22663"/>
    <lineage>
        <taxon>Eukaryota</taxon>
        <taxon>Viridiplantae</taxon>
        <taxon>Streptophyta</taxon>
        <taxon>Embryophyta</taxon>
        <taxon>Tracheophyta</taxon>
        <taxon>Spermatophyta</taxon>
        <taxon>Magnoliopsida</taxon>
        <taxon>eudicotyledons</taxon>
        <taxon>Gunneridae</taxon>
        <taxon>Pentapetalae</taxon>
        <taxon>rosids</taxon>
        <taxon>malvids</taxon>
        <taxon>Myrtales</taxon>
        <taxon>Lythraceae</taxon>
        <taxon>Punica</taxon>
    </lineage>
</organism>
<evidence type="ECO:0000313" key="2">
    <source>
        <dbReference type="Proteomes" id="UP000233551"/>
    </source>
</evidence>
<reference evidence="1 2" key="1">
    <citation type="submission" date="2017-11" db="EMBL/GenBank/DDBJ databases">
        <title>De-novo sequencing of pomegranate (Punica granatum L.) genome.</title>
        <authorList>
            <person name="Akparov Z."/>
            <person name="Amiraslanov A."/>
            <person name="Hajiyeva S."/>
            <person name="Abbasov M."/>
            <person name="Kaur K."/>
            <person name="Hamwieh A."/>
            <person name="Solovyev V."/>
            <person name="Salamov A."/>
            <person name="Braich B."/>
            <person name="Kosarev P."/>
            <person name="Mahmoud A."/>
            <person name="Hajiyev E."/>
            <person name="Babayeva S."/>
            <person name="Izzatullayeva V."/>
            <person name="Mammadov A."/>
            <person name="Mammadov A."/>
            <person name="Sharifova S."/>
            <person name="Ojaghi J."/>
            <person name="Eynullazada K."/>
            <person name="Bayramov B."/>
            <person name="Abdulazimova A."/>
            <person name="Shahmuradov I."/>
        </authorList>
    </citation>
    <scope>NUCLEOTIDE SEQUENCE [LARGE SCALE GENOMIC DNA]</scope>
    <source>
        <strain evidence="2">cv. AG2017</strain>
        <tissue evidence="1">Leaf</tissue>
    </source>
</reference>
<dbReference type="EMBL" id="PGOL01000793">
    <property type="protein sequence ID" value="PKI64795.1"/>
    <property type="molecule type" value="Genomic_DNA"/>
</dbReference>
<protein>
    <submittedName>
        <fullName evidence="1">Uncharacterized protein</fullName>
    </submittedName>
</protein>
<name>A0A2I0K8C6_PUNGR</name>
<dbReference type="Proteomes" id="UP000233551">
    <property type="component" value="Unassembled WGS sequence"/>
</dbReference>
<keyword evidence="2" id="KW-1185">Reference proteome</keyword>
<sequence length="67" mass="6961">MEEGVLLGGSFILRPTSAHSTSPPSGASNGCADMTSAWQVWLTISPRAMSAQPLDVDGIDNVGIDLM</sequence>
<proteinExistence type="predicted"/>